<feature type="transmembrane region" description="Helical" evidence="6">
    <location>
        <begin position="7"/>
        <end position="29"/>
    </location>
</feature>
<evidence type="ECO:0000313" key="8">
    <source>
        <dbReference type="EMBL" id="EKE45580.1"/>
    </source>
</evidence>
<proteinExistence type="predicted"/>
<organism evidence="8 9">
    <name type="scientific">Oceaniovalibus guishaninsula JLT2003</name>
    <dbReference type="NCBI Taxonomy" id="1231392"/>
    <lineage>
        <taxon>Bacteria</taxon>
        <taxon>Pseudomonadati</taxon>
        <taxon>Pseudomonadota</taxon>
        <taxon>Alphaproteobacteria</taxon>
        <taxon>Rhodobacterales</taxon>
        <taxon>Roseobacteraceae</taxon>
        <taxon>Oceaniovalibus</taxon>
    </lineage>
</organism>
<keyword evidence="6" id="KW-0812">Transmembrane</keyword>
<dbReference type="GO" id="GO:0004366">
    <property type="term" value="F:glycerol-3-phosphate O-acyltransferase activity"/>
    <property type="evidence" value="ECO:0007669"/>
    <property type="project" value="UniProtKB-EC"/>
</dbReference>
<comment type="subcellular location">
    <subcellularLocation>
        <location evidence="1">Endomembrane system</location>
        <topology evidence="1">Peripheral membrane protein</topology>
    </subcellularLocation>
</comment>
<comment type="catalytic activity">
    <reaction evidence="5">
        <text>sn-glycerol 3-phosphate + an acyl-CoA = a 1-acyl-sn-glycero-3-phosphate + CoA</text>
        <dbReference type="Rhea" id="RHEA:15325"/>
        <dbReference type="ChEBI" id="CHEBI:57287"/>
        <dbReference type="ChEBI" id="CHEBI:57597"/>
        <dbReference type="ChEBI" id="CHEBI:57970"/>
        <dbReference type="ChEBI" id="CHEBI:58342"/>
        <dbReference type="EC" id="2.3.1.15"/>
    </reaction>
</comment>
<name>K2I9D0_9RHOB</name>
<dbReference type="OrthoDB" id="335193at2"/>
<dbReference type="PANTHER" id="PTHR12563">
    <property type="entry name" value="GLYCEROL-3-PHOSPHATE ACYLTRANSFERASE"/>
    <property type="match status" value="1"/>
</dbReference>
<reference evidence="8 9" key="1">
    <citation type="journal article" date="2012" name="J. Bacteriol.">
        <title>Draft Genome Sequence of Oceaniovalibus guishaninsula JLT2003T.</title>
        <authorList>
            <person name="Tang K."/>
            <person name="Liu K."/>
            <person name="Jiao N."/>
        </authorList>
    </citation>
    <scope>NUCLEOTIDE SEQUENCE [LARGE SCALE GENOMIC DNA]</scope>
    <source>
        <strain evidence="8 9">JLT2003</strain>
    </source>
</reference>
<gene>
    <name evidence="8" type="ORF">OCGS_0197</name>
</gene>
<keyword evidence="6" id="KW-1133">Transmembrane helix</keyword>
<evidence type="ECO:0000256" key="6">
    <source>
        <dbReference type="SAM" id="Phobius"/>
    </source>
</evidence>
<dbReference type="SMART" id="SM00563">
    <property type="entry name" value="PlsC"/>
    <property type="match status" value="1"/>
</dbReference>
<keyword evidence="8" id="KW-0012">Acyltransferase</keyword>
<dbReference type="PATRIC" id="fig|1231392.3.peg.198"/>
<dbReference type="Pfam" id="PF19277">
    <property type="entry name" value="GPAT_C"/>
    <property type="match status" value="1"/>
</dbReference>
<dbReference type="GO" id="GO:0012505">
    <property type="term" value="C:endomembrane system"/>
    <property type="evidence" value="ECO:0007669"/>
    <property type="project" value="UniProtKB-SubCell"/>
</dbReference>
<evidence type="ECO:0000256" key="2">
    <source>
        <dbReference type="ARBA" id="ARBA00004765"/>
    </source>
</evidence>
<feature type="domain" description="Phospholipid/glycerol acyltransferase" evidence="7">
    <location>
        <begin position="151"/>
        <end position="273"/>
    </location>
</feature>
<dbReference type="EMBL" id="AMGO01000006">
    <property type="protein sequence ID" value="EKE45580.1"/>
    <property type="molecule type" value="Genomic_DNA"/>
</dbReference>
<dbReference type="InterPro" id="IPR022284">
    <property type="entry name" value="GPAT/DHAPAT"/>
</dbReference>
<keyword evidence="9" id="KW-1185">Reference proteome</keyword>
<evidence type="ECO:0000259" key="7">
    <source>
        <dbReference type="SMART" id="SM00563"/>
    </source>
</evidence>
<dbReference type="InterPro" id="IPR045520">
    <property type="entry name" value="GPAT/DHAPAT_C"/>
</dbReference>
<accession>K2I9D0</accession>
<evidence type="ECO:0000256" key="1">
    <source>
        <dbReference type="ARBA" id="ARBA00004184"/>
    </source>
</evidence>
<evidence type="ECO:0000256" key="3">
    <source>
        <dbReference type="ARBA" id="ARBA00013113"/>
    </source>
</evidence>
<dbReference type="UniPathway" id="UPA00557">
    <property type="reaction ID" value="UER00612"/>
</dbReference>
<dbReference type="AlphaFoldDB" id="K2I9D0"/>
<comment type="pathway">
    <text evidence="2">Phospholipid metabolism; CDP-diacylglycerol biosynthesis; CDP-diacylglycerol from sn-glycerol 3-phosphate: step 1/3.</text>
</comment>
<dbReference type="RefSeq" id="WP_007425350.1">
    <property type="nucleotide sequence ID" value="NZ_AMGO01000006.1"/>
</dbReference>
<evidence type="ECO:0000313" key="9">
    <source>
        <dbReference type="Proteomes" id="UP000006765"/>
    </source>
</evidence>
<dbReference type="eggNOG" id="COG2937">
    <property type="taxonomic scope" value="Bacteria"/>
</dbReference>
<dbReference type="InterPro" id="IPR002123">
    <property type="entry name" value="Plipid/glycerol_acylTrfase"/>
</dbReference>
<dbReference type="STRING" id="1231392.OCGS_0197"/>
<dbReference type="GO" id="GO:0016024">
    <property type="term" value="P:CDP-diacylglycerol biosynthetic process"/>
    <property type="evidence" value="ECO:0007669"/>
    <property type="project" value="UniProtKB-UniPathway"/>
</dbReference>
<sequence>MFGTIEIPVWLFILILLFAAVTAGSHLLFPSVRWFFRRRMEHAVGRLNLRLERPIQPFKLARRHDTIQRLIYDPAIAQAVADHARATGIREDVAFAQARKYAREIVPAFSASAYFGFAIRFARWLSTQLYDVRLSAAPGVDLALIPRDATIVFVMNHRSNMDYVLVTYLAADRSALTYAVGEWARIWPLSALVRAMGAYFIRRRSRDDLYRKVLARYVQMATAAGVTQAIFPEGGLSLTGASSLARLGLLSYIAEADTAARDVVFVPIGLNYDRVIEDRVLIDARLNGDRRFRGSLRTGAGFAMRWSRRRLTGRLRQFGIAAVAFGHPLSLREFKADRLLSLTALGRELSRRIDATIPVLPVPLAAAALLEGAGTLEEVETDIRHRLAGLVQDRPVHLLDESIETTAAQALDMLVMRRIVQRDDAGKLAVSDDKAELLAFYAMSLGDAAPQERAGGPALVTT</sequence>
<evidence type="ECO:0000256" key="4">
    <source>
        <dbReference type="ARBA" id="ARBA00013432"/>
    </source>
</evidence>
<comment type="caution">
    <text evidence="8">The sequence shown here is derived from an EMBL/GenBank/DDBJ whole genome shotgun (WGS) entry which is preliminary data.</text>
</comment>
<protein>
    <recommendedName>
        <fullName evidence="4">Glycerol-3-phosphate acyltransferase</fullName>
        <ecNumber evidence="3">2.3.1.15</ecNumber>
    </recommendedName>
</protein>
<dbReference type="EC" id="2.3.1.15" evidence="3"/>
<dbReference type="Pfam" id="PF01553">
    <property type="entry name" value="Acyltransferase"/>
    <property type="match status" value="1"/>
</dbReference>
<evidence type="ECO:0000256" key="5">
    <source>
        <dbReference type="ARBA" id="ARBA00048427"/>
    </source>
</evidence>
<keyword evidence="8" id="KW-0808">Transferase</keyword>
<keyword evidence="6" id="KW-0472">Membrane</keyword>
<dbReference type="PANTHER" id="PTHR12563:SF17">
    <property type="entry name" value="DIHYDROXYACETONE PHOSPHATE ACYLTRANSFERASE"/>
    <property type="match status" value="1"/>
</dbReference>
<dbReference type="SUPFAM" id="SSF69593">
    <property type="entry name" value="Glycerol-3-phosphate (1)-acyltransferase"/>
    <property type="match status" value="1"/>
</dbReference>
<dbReference type="Proteomes" id="UP000006765">
    <property type="component" value="Unassembled WGS sequence"/>
</dbReference>
<dbReference type="GO" id="GO:0005886">
    <property type="term" value="C:plasma membrane"/>
    <property type="evidence" value="ECO:0007669"/>
    <property type="project" value="TreeGrafter"/>
</dbReference>